<protein>
    <submittedName>
        <fullName evidence="2">Uncharacterized protein</fullName>
    </submittedName>
</protein>
<dbReference type="Proteomes" id="UP000075714">
    <property type="component" value="Unassembled WGS sequence"/>
</dbReference>
<evidence type="ECO:0000313" key="2">
    <source>
        <dbReference type="EMBL" id="KXZ53378.1"/>
    </source>
</evidence>
<gene>
    <name evidence="2" type="ORF">GPECTOR_7g1274</name>
</gene>
<proteinExistence type="predicted"/>
<comment type="caution">
    <text evidence="2">The sequence shown here is derived from an EMBL/GenBank/DDBJ whole genome shotgun (WGS) entry which is preliminary data.</text>
</comment>
<dbReference type="EMBL" id="LSYV01000008">
    <property type="protein sequence ID" value="KXZ53378.1"/>
    <property type="molecule type" value="Genomic_DNA"/>
</dbReference>
<evidence type="ECO:0000256" key="1">
    <source>
        <dbReference type="SAM" id="MobiDB-lite"/>
    </source>
</evidence>
<accession>A0A150GUL0</accession>
<feature type="region of interest" description="Disordered" evidence="1">
    <location>
        <begin position="197"/>
        <end position="235"/>
    </location>
</feature>
<keyword evidence="3" id="KW-1185">Reference proteome</keyword>
<evidence type="ECO:0000313" key="3">
    <source>
        <dbReference type="Proteomes" id="UP000075714"/>
    </source>
</evidence>
<feature type="compositionally biased region" description="Basic residues" evidence="1">
    <location>
        <begin position="208"/>
        <end position="218"/>
    </location>
</feature>
<sequence>MEQHQALLLLLPPPAQHLEPHQALALAPQLLQPQQQPQQQALQQRGRQCQTEGCTAVLLKAKGKYCSRDCYVRGCEALGEEPQRCQGFSGSCTNIAVPGEQGGKRCPDCHRAHKAADRARQSGQGRTCAWRDCGKVVRGTKPQYGKYCSLECGEASGTARPCEACGVPAAFSGSQDPRLCLQCYNASQLPRAAAIRRKKAEVQGLGGAKRRRGRRGKKVKEEDHDEEEESGDGGE</sequence>
<feature type="compositionally biased region" description="Acidic residues" evidence="1">
    <location>
        <begin position="223"/>
        <end position="235"/>
    </location>
</feature>
<organism evidence="2 3">
    <name type="scientific">Gonium pectorale</name>
    <name type="common">Green alga</name>
    <dbReference type="NCBI Taxonomy" id="33097"/>
    <lineage>
        <taxon>Eukaryota</taxon>
        <taxon>Viridiplantae</taxon>
        <taxon>Chlorophyta</taxon>
        <taxon>core chlorophytes</taxon>
        <taxon>Chlorophyceae</taxon>
        <taxon>CS clade</taxon>
        <taxon>Chlamydomonadales</taxon>
        <taxon>Volvocaceae</taxon>
        <taxon>Gonium</taxon>
    </lineage>
</organism>
<dbReference type="AlphaFoldDB" id="A0A150GUL0"/>
<name>A0A150GUL0_GONPE</name>
<reference evidence="3" key="1">
    <citation type="journal article" date="2016" name="Nat. Commun.">
        <title>The Gonium pectorale genome demonstrates co-option of cell cycle regulation during the evolution of multicellularity.</title>
        <authorList>
            <person name="Hanschen E.R."/>
            <person name="Marriage T.N."/>
            <person name="Ferris P.J."/>
            <person name="Hamaji T."/>
            <person name="Toyoda A."/>
            <person name="Fujiyama A."/>
            <person name="Neme R."/>
            <person name="Noguchi H."/>
            <person name="Minakuchi Y."/>
            <person name="Suzuki M."/>
            <person name="Kawai-Toyooka H."/>
            <person name="Smith D.R."/>
            <person name="Sparks H."/>
            <person name="Anderson J."/>
            <person name="Bakaric R."/>
            <person name="Luria V."/>
            <person name="Karger A."/>
            <person name="Kirschner M.W."/>
            <person name="Durand P.M."/>
            <person name="Michod R.E."/>
            <person name="Nozaki H."/>
            <person name="Olson B.J."/>
        </authorList>
    </citation>
    <scope>NUCLEOTIDE SEQUENCE [LARGE SCALE GENOMIC DNA]</scope>
    <source>
        <strain evidence="3">NIES-2863</strain>
    </source>
</reference>